<proteinExistence type="predicted"/>
<evidence type="ECO:0000313" key="2">
    <source>
        <dbReference type="Proteomes" id="UP000807342"/>
    </source>
</evidence>
<accession>A0A9P6C3X7</accession>
<dbReference type="Proteomes" id="UP000807342">
    <property type="component" value="Unassembled WGS sequence"/>
</dbReference>
<dbReference type="AlphaFoldDB" id="A0A9P6C3X7"/>
<organism evidence="1 2">
    <name type="scientific">Macrolepiota fuliginosa MF-IS2</name>
    <dbReference type="NCBI Taxonomy" id="1400762"/>
    <lineage>
        <taxon>Eukaryota</taxon>
        <taxon>Fungi</taxon>
        <taxon>Dikarya</taxon>
        <taxon>Basidiomycota</taxon>
        <taxon>Agaricomycotina</taxon>
        <taxon>Agaricomycetes</taxon>
        <taxon>Agaricomycetidae</taxon>
        <taxon>Agaricales</taxon>
        <taxon>Agaricineae</taxon>
        <taxon>Agaricaceae</taxon>
        <taxon>Macrolepiota</taxon>
    </lineage>
</organism>
<reference evidence="1" key="1">
    <citation type="submission" date="2020-11" db="EMBL/GenBank/DDBJ databases">
        <authorList>
            <consortium name="DOE Joint Genome Institute"/>
            <person name="Ahrendt S."/>
            <person name="Riley R."/>
            <person name="Andreopoulos W."/>
            <person name="Labutti K."/>
            <person name="Pangilinan J."/>
            <person name="Ruiz-Duenas F.J."/>
            <person name="Barrasa J.M."/>
            <person name="Sanchez-Garcia M."/>
            <person name="Camarero S."/>
            <person name="Miyauchi S."/>
            <person name="Serrano A."/>
            <person name="Linde D."/>
            <person name="Babiker R."/>
            <person name="Drula E."/>
            <person name="Ayuso-Fernandez I."/>
            <person name="Pacheco R."/>
            <person name="Padilla G."/>
            <person name="Ferreira P."/>
            <person name="Barriuso J."/>
            <person name="Kellner H."/>
            <person name="Castanera R."/>
            <person name="Alfaro M."/>
            <person name="Ramirez L."/>
            <person name="Pisabarro A.G."/>
            <person name="Kuo A."/>
            <person name="Tritt A."/>
            <person name="Lipzen A."/>
            <person name="He G."/>
            <person name="Yan M."/>
            <person name="Ng V."/>
            <person name="Cullen D."/>
            <person name="Martin F."/>
            <person name="Rosso M.-N."/>
            <person name="Henrissat B."/>
            <person name="Hibbett D."/>
            <person name="Martinez A.T."/>
            <person name="Grigoriev I.V."/>
        </authorList>
    </citation>
    <scope>NUCLEOTIDE SEQUENCE</scope>
    <source>
        <strain evidence="1">MF-IS2</strain>
    </source>
</reference>
<dbReference type="EMBL" id="MU151171">
    <property type="protein sequence ID" value="KAF9448165.1"/>
    <property type="molecule type" value="Genomic_DNA"/>
</dbReference>
<evidence type="ECO:0000313" key="1">
    <source>
        <dbReference type="EMBL" id="KAF9448165.1"/>
    </source>
</evidence>
<protein>
    <submittedName>
        <fullName evidence="1">Uncharacterized protein</fullName>
    </submittedName>
</protein>
<keyword evidence="2" id="KW-1185">Reference proteome</keyword>
<gene>
    <name evidence="1" type="ORF">P691DRAFT_801278</name>
</gene>
<name>A0A9P6C3X7_9AGAR</name>
<comment type="caution">
    <text evidence="1">The sequence shown here is derived from an EMBL/GenBank/DDBJ whole genome shotgun (WGS) entry which is preliminary data.</text>
</comment>
<sequence length="82" mass="9024">MDCARIARSNKRLKACLLLALYSFIHSFPLALSLSSLASGLSLPLTGLQSLLTKIFARHPDLQPLSGSPALLHCYRHTQHKL</sequence>